<feature type="region of interest" description="Disordered" evidence="4">
    <location>
        <begin position="1297"/>
        <end position="1493"/>
    </location>
</feature>
<dbReference type="GO" id="GO:0042564">
    <property type="term" value="C:NLS-dependent protein nuclear import complex"/>
    <property type="evidence" value="ECO:0007669"/>
    <property type="project" value="Ensembl"/>
</dbReference>
<protein>
    <submittedName>
        <fullName evidence="5">MYB binding protein 1a</fullName>
    </submittedName>
</protein>
<comment type="subcellular location">
    <subcellularLocation>
        <location evidence="1">Nucleus</location>
    </subcellularLocation>
</comment>
<feature type="compositionally biased region" description="Pro residues" evidence="4">
    <location>
        <begin position="14"/>
        <end position="25"/>
    </location>
</feature>
<dbReference type="PANTHER" id="PTHR13213">
    <property type="entry name" value="MYB-BINDING PROTEIN 1A FAMILY MEMBER"/>
    <property type="match status" value="1"/>
</dbReference>
<dbReference type="PANTHER" id="PTHR13213:SF2">
    <property type="entry name" value="MYB-BINDING PROTEIN 1A"/>
    <property type="match status" value="1"/>
</dbReference>
<feature type="compositionally biased region" description="Acidic residues" evidence="4">
    <location>
        <begin position="878"/>
        <end position="909"/>
    </location>
</feature>
<feature type="region of interest" description="Disordered" evidence="4">
    <location>
        <begin position="859"/>
        <end position="909"/>
    </location>
</feature>
<dbReference type="GO" id="GO:1903450">
    <property type="term" value="P:regulation of G1 to G0 transition"/>
    <property type="evidence" value="ECO:0007669"/>
    <property type="project" value="Ensembl"/>
</dbReference>
<evidence type="ECO:0000313" key="6">
    <source>
        <dbReference type="Proteomes" id="UP000694426"/>
    </source>
</evidence>
<reference evidence="5" key="2">
    <citation type="submission" date="2025-09" db="UniProtKB">
        <authorList>
            <consortium name="Ensembl"/>
        </authorList>
    </citation>
    <scope>IDENTIFICATION</scope>
</reference>
<keyword evidence="3" id="KW-0539">Nucleus</keyword>
<dbReference type="GO" id="GO:0110016">
    <property type="term" value="C:B-WICH complex"/>
    <property type="evidence" value="ECO:0007669"/>
    <property type="project" value="Ensembl"/>
</dbReference>
<accession>A0A8B9BVE6</accession>
<feature type="region of interest" description="Disordered" evidence="4">
    <location>
        <begin position="1"/>
        <end position="79"/>
    </location>
</feature>
<dbReference type="GO" id="GO:0022904">
    <property type="term" value="P:respiratory electron transport chain"/>
    <property type="evidence" value="ECO:0007669"/>
    <property type="project" value="Ensembl"/>
</dbReference>
<feature type="compositionally biased region" description="Basic and acidic residues" evidence="4">
    <location>
        <begin position="868"/>
        <end position="877"/>
    </location>
</feature>
<keyword evidence="6" id="KW-1185">Reference proteome</keyword>
<evidence type="ECO:0000256" key="1">
    <source>
        <dbReference type="ARBA" id="ARBA00004123"/>
    </source>
</evidence>
<feature type="compositionally biased region" description="Polar residues" evidence="4">
    <location>
        <begin position="1"/>
        <end position="13"/>
    </location>
</feature>
<dbReference type="Ensembl" id="ENSABRT00000014524.1">
    <property type="protein sequence ID" value="ENSABRP00000010168.1"/>
    <property type="gene ID" value="ENSABRG00000009125.1"/>
</dbReference>
<dbReference type="GO" id="GO:0003714">
    <property type="term" value="F:transcription corepressor activity"/>
    <property type="evidence" value="ECO:0007669"/>
    <property type="project" value="Ensembl"/>
</dbReference>
<dbReference type="InterPro" id="IPR007015">
    <property type="entry name" value="DNA_pol_V/MYBBP1A"/>
</dbReference>
<organism evidence="5 6">
    <name type="scientific">Anser brachyrhynchus</name>
    <name type="common">Pink-footed goose</name>
    <dbReference type="NCBI Taxonomy" id="132585"/>
    <lineage>
        <taxon>Eukaryota</taxon>
        <taxon>Metazoa</taxon>
        <taxon>Chordata</taxon>
        <taxon>Craniata</taxon>
        <taxon>Vertebrata</taxon>
        <taxon>Euteleostomi</taxon>
        <taxon>Archelosauria</taxon>
        <taxon>Archosauria</taxon>
        <taxon>Dinosauria</taxon>
        <taxon>Saurischia</taxon>
        <taxon>Theropoda</taxon>
        <taxon>Coelurosauria</taxon>
        <taxon>Aves</taxon>
        <taxon>Neognathae</taxon>
        <taxon>Galloanserae</taxon>
        <taxon>Anseriformes</taxon>
        <taxon>Anatidae</taxon>
        <taxon>Anserinae</taxon>
        <taxon>Anser</taxon>
    </lineage>
</organism>
<dbReference type="GO" id="GO:0045945">
    <property type="term" value="P:positive regulation of transcription by RNA polymerase III"/>
    <property type="evidence" value="ECO:0007669"/>
    <property type="project" value="Ensembl"/>
</dbReference>
<dbReference type="Pfam" id="PF04931">
    <property type="entry name" value="DNA_pol_phi"/>
    <property type="match status" value="1"/>
</dbReference>
<feature type="region of interest" description="Disordered" evidence="4">
    <location>
        <begin position="94"/>
        <end position="145"/>
    </location>
</feature>
<dbReference type="InterPro" id="IPR016024">
    <property type="entry name" value="ARM-type_fold"/>
</dbReference>
<proteinExistence type="inferred from homology"/>
<evidence type="ECO:0000313" key="5">
    <source>
        <dbReference type="Ensembl" id="ENSABRP00000010168.1"/>
    </source>
</evidence>
<evidence type="ECO:0000256" key="3">
    <source>
        <dbReference type="ARBA" id="ARBA00023242"/>
    </source>
</evidence>
<feature type="compositionally biased region" description="Basic residues" evidence="4">
    <location>
        <begin position="1407"/>
        <end position="1418"/>
    </location>
</feature>
<dbReference type="GO" id="GO:0005737">
    <property type="term" value="C:cytoplasm"/>
    <property type="evidence" value="ECO:0007669"/>
    <property type="project" value="Ensembl"/>
</dbReference>
<dbReference type="SUPFAM" id="SSF48371">
    <property type="entry name" value="ARM repeat"/>
    <property type="match status" value="2"/>
</dbReference>
<dbReference type="GO" id="GO:0042149">
    <property type="term" value="P:cellular response to glucose starvation"/>
    <property type="evidence" value="ECO:0007669"/>
    <property type="project" value="Ensembl"/>
</dbReference>
<evidence type="ECO:0000256" key="2">
    <source>
        <dbReference type="ARBA" id="ARBA00006809"/>
    </source>
</evidence>
<name>A0A8B9BVE6_9AVES</name>
<dbReference type="GeneTree" id="ENSGT00390000017457"/>
<feature type="compositionally biased region" description="Basic residues" evidence="4">
    <location>
        <begin position="1315"/>
        <end position="1333"/>
    </location>
</feature>
<comment type="similarity">
    <text evidence="2">Belongs to the MYBBP1A family.</text>
</comment>
<evidence type="ECO:0000256" key="4">
    <source>
        <dbReference type="SAM" id="MobiDB-lite"/>
    </source>
</evidence>
<dbReference type="Proteomes" id="UP000694426">
    <property type="component" value="Unplaced"/>
</dbReference>
<dbReference type="GO" id="GO:2000210">
    <property type="term" value="P:positive regulation of anoikis"/>
    <property type="evidence" value="ECO:0007669"/>
    <property type="project" value="Ensembl"/>
</dbReference>
<dbReference type="GO" id="GO:0070888">
    <property type="term" value="F:E-box binding"/>
    <property type="evidence" value="ECO:0007669"/>
    <property type="project" value="Ensembl"/>
</dbReference>
<gene>
    <name evidence="5" type="primary">MYBBP1A</name>
</gene>
<reference evidence="5" key="1">
    <citation type="submission" date="2025-08" db="UniProtKB">
        <authorList>
            <consortium name="Ensembl"/>
        </authorList>
    </citation>
    <scope>IDENTIFICATION</scope>
</reference>
<sequence length="1520" mass="169534">MSSCLHVSGSIQDPSPPFPRPPPVPKRPHRPQSAPRLAEGLRGRTGAGRGGLTGCVPSSRRPASPRGWGGTGGDGKMALRGARGLRGARRVLGAGTAPVRGQPPCADRNRVGTPPVRGQLRCGARSVPAAPEEEERAGAGGGGGPTCGGGGMAERAERAAGGGGVADPRGVLRQGRAFLDFFWDIAKPEQEVRLAATENLLRHLRDGGKDEEMKYALKRLVEGLGATREAARPGFSLALAQVLQAFEEIPIFSVLEQIKEKHNLEKVKKKLVRNAAFGNFFGVMALFQSGRLVKDQKALLESIQLLQQLAHHQAHLKDLPRKTIVDILSEVPETVFEEVLFGVLQADLTSAFESPENLHLLLVGIQKFPGVLKPKKLKKLFGSPTIVNEENIPKLVELLQSAAKSEKKDKKLPSVGFDLLQVSLKEGAFELFWKEAVENGLFKEKSGPVSYMCYRLLGSALPLLSLDQLQMVLKGKVMQLYGEHVVTTQLPDRFKFAPEMEAYVDAFLNSCDDPERQLAVMIGFSTLTNQGYPVVPSIWRVVRHLQPVALQKYIDWLKDMFLRPDLGCCLDFSTSRQKQNPENVNKTQHKIARLRKWIIHRLMSIIESPVKKEEDLVMDISRFCFFHAFFETKKKTSQIPETNALISEPLDEQAHSLAANYFFGLLQTLNTLSVLGDTAEAAALREKHVHGVTADGKLWIFLLVEYANELLSSEKYVKAVKPFTKEQRDAWERTLQSVKNLQKKENKADSAKIFAFQQFLLLMAIHLFKNPSETMDLLSDLLNCTERAFSKEPKKKKTENTEPGWVEVIVEILLSLLAQPSLLIRRISKSVFGRICPNLTKNGLQLILDVLDPYQDQDEESAVVVMEESDKKFKSAQDTDDEESEDSSDGDDTEEENDSGDEEKNEEVDEDFRSQLMNVLKAQNVVGEDESDEDLDDEAMMALDKNISALFAEQQKRIQAKKDERDRIRKEKILRRDFKIKVLDLIEVFLSKQPENPLVFDVIEPLLQVIEQCMSSDSDKQEIDFLQKTAHIFTNSLCRAKQYCKRVEALQDDLHAFVERLVKKALKHTDSSVALYYFSASLYLLKVLKGNVSDKSPAPVSVPKKQKNTIPQACQVLSTGCLDVERVTAIYQQALTQFLTKRNSALTSSMFLDLFTRFPIMCKPLVDTLVKSITAGARQHQQAQACLLLQKVLLLRELKLSMTEEEWEELIRESISQVTESLKMVDELRVKAEKDKVAKSLELLNLLLKTVMQQKLHVELMELDKVLVALNQQEGIGKSARLDSLYWNAMRWLNHTKPKKEKTANKPAQAAEPLKRKKKGFLPETKKRKNRKKVVQENGVAPGGNEGGEPAAPEEQALGTESPEQKQGLVPGGKKHKNRNRGVRENGAAAAGSKGGAVNGGDAIMDKKKKKKRNRKRKGDAGNEAEQVPAAKKAKGSASQETPQKQGKAKKRNRSCPQGPKPPARQDRARGRTYACSGEEDSRELTACKGQGGHTRRYLGLFKKKTNKPSNSWSLMDLYV</sequence>
<dbReference type="GO" id="GO:0003723">
    <property type="term" value="F:RNA binding"/>
    <property type="evidence" value="ECO:0007669"/>
    <property type="project" value="TreeGrafter"/>
</dbReference>
<dbReference type="GO" id="GO:0032922">
    <property type="term" value="P:circadian regulation of gene expression"/>
    <property type="evidence" value="ECO:0007669"/>
    <property type="project" value="Ensembl"/>
</dbReference>
<dbReference type="GO" id="GO:0072332">
    <property type="term" value="P:intrinsic apoptotic signaling pathway by p53 class mediator"/>
    <property type="evidence" value="ECO:0007669"/>
    <property type="project" value="Ensembl"/>
</dbReference>
<feature type="compositionally biased region" description="Gly residues" evidence="4">
    <location>
        <begin position="43"/>
        <end position="53"/>
    </location>
</feature>